<dbReference type="VEuPathDB" id="FungiDB:VP01_1668g2"/>
<protein>
    <submittedName>
        <fullName evidence="1">Uncharacterized protein</fullName>
    </submittedName>
</protein>
<dbReference type="EMBL" id="LAVV01006468">
    <property type="protein sequence ID" value="KNZ59758.1"/>
    <property type="molecule type" value="Genomic_DNA"/>
</dbReference>
<evidence type="ECO:0000313" key="1">
    <source>
        <dbReference type="EMBL" id="KNZ59758.1"/>
    </source>
</evidence>
<keyword evidence="2" id="KW-1185">Reference proteome</keyword>
<comment type="caution">
    <text evidence="1">The sequence shown here is derived from an EMBL/GenBank/DDBJ whole genome shotgun (WGS) entry which is preliminary data.</text>
</comment>
<name>A0A0L6VG80_9BASI</name>
<reference evidence="1 2" key="1">
    <citation type="submission" date="2015-08" db="EMBL/GenBank/DDBJ databases">
        <title>Next Generation Sequencing and Analysis of the Genome of Puccinia sorghi L Schw, the Causal Agent of Maize Common Rust.</title>
        <authorList>
            <person name="Rochi L."/>
            <person name="Burguener G."/>
            <person name="Darino M."/>
            <person name="Turjanski A."/>
            <person name="Kreff E."/>
            <person name="Dieguez M.J."/>
            <person name="Sacco F."/>
        </authorList>
    </citation>
    <scope>NUCLEOTIDE SEQUENCE [LARGE SCALE GENOMIC DNA]</scope>
    <source>
        <strain evidence="1 2">RO10H11247</strain>
    </source>
</reference>
<dbReference type="AlphaFoldDB" id="A0A0L6VG80"/>
<accession>A0A0L6VG80</accession>
<organism evidence="1 2">
    <name type="scientific">Puccinia sorghi</name>
    <dbReference type="NCBI Taxonomy" id="27349"/>
    <lineage>
        <taxon>Eukaryota</taxon>
        <taxon>Fungi</taxon>
        <taxon>Dikarya</taxon>
        <taxon>Basidiomycota</taxon>
        <taxon>Pucciniomycotina</taxon>
        <taxon>Pucciniomycetes</taxon>
        <taxon>Pucciniales</taxon>
        <taxon>Pucciniaceae</taxon>
        <taxon>Puccinia</taxon>
    </lineage>
</organism>
<evidence type="ECO:0000313" key="2">
    <source>
        <dbReference type="Proteomes" id="UP000037035"/>
    </source>
</evidence>
<proteinExistence type="predicted"/>
<sequence length="270" mass="29745">MREHVASPTSNQRGNLTGNNQAVLESLVGVLGILVENQALIYQICNVNVSLTPQLAITSGVLAGSIRSHVYGATVRVSNFSFLSQYVSISLFNQPPYRPAAVYKSGQSSSTPSWKLILVFRTKVDGEAISSVVSFLCNMVKYEQNTLRNLVSDEAKKNYKCYSQALVGAVPKLSGLFFVIDRGFRAQDFPQTVAEVERDITTASKIQLAFLRMITMIDNLLVQLRSFSSHQKQAWAFSLSVWHTLSAANHTCQTPKLGNPRLHDTLASNS</sequence>
<gene>
    <name evidence="1" type="ORF">VP01_1668g2</name>
</gene>
<dbReference type="Proteomes" id="UP000037035">
    <property type="component" value="Unassembled WGS sequence"/>
</dbReference>